<protein>
    <submittedName>
        <fullName evidence="1">Uncharacterized protein</fullName>
    </submittedName>
</protein>
<gene>
    <name evidence="1" type="ORF">COPG_00091</name>
</gene>
<dbReference type="GeneID" id="13165508"/>
<dbReference type="EMBL" id="HQ317390">
    <property type="protein sequence ID" value="AFK66687.1"/>
    <property type="molecule type" value="Genomic_DNA"/>
</dbReference>
<sequence>MQDVKWEETEKFEITEEKVAKPAMAVSVRNQQKASLYGIASVLVGLDGIPHRKAIKKVVKTLRKSLTRDMGTSNARELMQQNKGAVEMVFVGIRKFPNHTPLMIEQMIHDIVYNTEHGFLRSYLIGVDALGYGKS</sequence>
<name>I3UMH2_9CAUD</name>
<evidence type="ECO:0000313" key="1">
    <source>
        <dbReference type="EMBL" id="AFK66687.1"/>
    </source>
</evidence>
<organism evidence="1 2">
    <name type="scientific">Colwellia phage 9A</name>
    <dbReference type="NCBI Taxonomy" id="765765"/>
    <lineage>
        <taxon>Viruses</taxon>
        <taxon>Duplodnaviria</taxon>
        <taxon>Heunggongvirae</taxon>
        <taxon>Uroviricota</taxon>
        <taxon>Caudoviricetes</taxon>
        <taxon>Franklinbayvirus</taxon>
        <taxon>Franklinbayvirus fv9A</taxon>
    </lineage>
</organism>
<proteinExistence type="predicted"/>
<keyword evidence="2" id="KW-1185">Reference proteome</keyword>
<reference evidence="1 2" key="1">
    <citation type="journal article" date="2013" name="Extremophiles">
        <title>Genomic analysis of cold-active Colwelliaphage 9A and psychrophilic phage-host interactions.</title>
        <authorList>
            <person name="Colangelo-Lillis J.R."/>
            <person name="Deming J.W."/>
        </authorList>
    </citation>
    <scope>NUCLEOTIDE SEQUENCE [LARGE SCALE GENOMIC DNA]</scope>
    <source>
        <strain evidence="1">9A</strain>
    </source>
</reference>
<accession>I3UMH2</accession>
<evidence type="ECO:0000313" key="2">
    <source>
        <dbReference type="Proteomes" id="UP000005266"/>
    </source>
</evidence>
<dbReference type="KEGG" id="vg:13165508"/>
<dbReference type="RefSeq" id="YP_006489277.1">
    <property type="nucleotide sequence ID" value="NC_018088.1"/>
</dbReference>
<dbReference type="Proteomes" id="UP000005266">
    <property type="component" value="Segment"/>
</dbReference>